<dbReference type="InterPro" id="IPR006328">
    <property type="entry name" value="2-HAD"/>
</dbReference>
<dbReference type="EMBL" id="CP108164">
    <property type="protein sequence ID" value="WTQ80708.1"/>
    <property type="molecule type" value="Genomic_DNA"/>
</dbReference>
<dbReference type="PANTHER" id="PTHR43316">
    <property type="entry name" value="HYDROLASE, HALOACID DELAHOGENASE-RELATED"/>
    <property type="match status" value="1"/>
</dbReference>
<dbReference type="InterPro" id="IPR051540">
    <property type="entry name" value="S-2-haloacid_dehalogenase"/>
</dbReference>
<dbReference type="InterPro" id="IPR036412">
    <property type="entry name" value="HAD-like_sf"/>
</dbReference>
<evidence type="ECO:0000256" key="2">
    <source>
        <dbReference type="ARBA" id="ARBA00022801"/>
    </source>
</evidence>
<dbReference type="SFLD" id="SFLDS00003">
    <property type="entry name" value="Haloacid_Dehalogenase"/>
    <property type="match status" value="1"/>
</dbReference>
<comment type="similarity">
    <text evidence="1">Belongs to the HAD-like hydrolase superfamily. S-2-haloalkanoic acid dehalogenase family.</text>
</comment>
<reference evidence="3 4" key="1">
    <citation type="submission" date="2022-10" db="EMBL/GenBank/DDBJ databases">
        <title>The complete genomes of actinobacterial strains from the NBC collection.</title>
        <authorList>
            <person name="Joergensen T.S."/>
            <person name="Alvarez Arevalo M."/>
            <person name="Sterndorff E.B."/>
            <person name="Faurdal D."/>
            <person name="Vuksanovic O."/>
            <person name="Mourched A.-S."/>
            <person name="Charusanti P."/>
            <person name="Shaw S."/>
            <person name="Blin K."/>
            <person name="Weber T."/>
        </authorList>
    </citation>
    <scope>NUCLEOTIDE SEQUENCE [LARGE SCALE GENOMIC DNA]</scope>
    <source>
        <strain evidence="3 4">NBC_00156</strain>
    </source>
</reference>
<dbReference type="InterPro" id="IPR006439">
    <property type="entry name" value="HAD-SF_hydro_IA"/>
</dbReference>
<evidence type="ECO:0000256" key="1">
    <source>
        <dbReference type="ARBA" id="ARBA00008106"/>
    </source>
</evidence>
<organism evidence="3 4">
    <name type="scientific">Streptomyces achromogenes</name>
    <dbReference type="NCBI Taxonomy" id="67255"/>
    <lineage>
        <taxon>Bacteria</taxon>
        <taxon>Bacillati</taxon>
        <taxon>Actinomycetota</taxon>
        <taxon>Actinomycetes</taxon>
        <taxon>Kitasatosporales</taxon>
        <taxon>Streptomycetaceae</taxon>
        <taxon>Streptomyces</taxon>
    </lineage>
</organism>
<dbReference type="Proteomes" id="UP001622557">
    <property type="component" value="Chromosome"/>
</dbReference>
<accession>A0ABZ1KKY0</accession>
<dbReference type="Gene3D" id="1.10.150.240">
    <property type="entry name" value="Putative phosphatase, domain 2"/>
    <property type="match status" value="1"/>
</dbReference>
<dbReference type="SFLD" id="SFLDG01129">
    <property type="entry name" value="C1.5:_HAD__Beta-PGM__Phosphata"/>
    <property type="match status" value="1"/>
</dbReference>
<proteinExistence type="inferred from homology"/>
<dbReference type="GeneID" id="97280842"/>
<dbReference type="Pfam" id="PF00702">
    <property type="entry name" value="Hydrolase"/>
    <property type="match status" value="1"/>
</dbReference>
<gene>
    <name evidence="3" type="ORF">OG350_10435</name>
</gene>
<dbReference type="PRINTS" id="PR00413">
    <property type="entry name" value="HADHALOGNASE"/>
</dbReference>
<dbReference type="PANTHER" id="PTHR43316:SF3">
    <property type="entry name" value="HALOACID DEHALOGENASE, TYPE II (AFU_ORTHOLOGUE AFUA_2G07750)-RELATED"/>
    <property type="match status" value="1"/>
</dbReference>
<dbReference type="Gene3D" id="3.40.50.1000">
    <property type="entry name" value="HAD superfamily/HAD-like"/>
    <property type="match status" value="1"/>
</dbReference>
<evidence type="ECO:0000313" key="4">
    <source>
        <dbReference type="Proteomes" id="UP001622557"/>
    </source>
</evidence>
<dbReference type="NCBIfam" id="TIGR01428">
    <property type="entry name" value="HAD_type_II"/>
    <property type="match status" value="1"/>
</dbReference>
<protein>
    <submittedName>
        <fullName evidence="3">Haloacid dehalogenase type II</fullName>
    </submittedName>
</protein>
<dbReference type="InterPro" id="IPR023198">
    <property type="entry name" value="PGP-like_dom2"/>
</dbReference>
<dbReference type="InterPro" id="IPR023214">
    <property type="entry name" value="HAD_sf"/>
</dbReference>
<evidence type="ECO:0000313" key="3">
    <source>
        <dbReference type="EMBL" id="WTQ80708.1"/>
    </source>
</evidence>
<dbReference type="RefSeq" id="WP_405446702.1">
    <property type="nucleotide sequence ID" value="NZ_CP108164.1"/>
</dbReference>
<name>A0ABZ1KKY0_STRAH</name>
<keyword evidence="2" id="KW-0378">Hydrolase</keyword>
<sequence length="232" mass="24844">MSDTNHRGPRVLVFDVNETLSDFTALRGRFEDIGAPAELMPTWFAGVLRDGFALTAAGAYADFAALALDGLRTLLPAAPGWTGDVEADARHVLDGLAELEVHPDVPDGVRRLSEAGFRLVTMTNGNAALTRRLLDRAGLTDRFEALLDVSGPRCWKPAPAAYRYAVGHVGAEPEEALMVAVHPWDVDGALRAGLGGAWLRREAAAYPESLSRPTYAVRDLVELAQALTAAEG</sequence>
<dbReference type="SUPFAM" id="SSF56784">
    <property type="entry name" value="HAD-like"/>
    <property type="match status" value="1"/>
</dbReference>
<keyword evidence="4" id="KW-1185">Reference proteome</keyword>